<reference evidence="1" key="2">
    <citation type="submission" date="2022-06" db="UniProtKB">
        <authorList>
            <consortium name="EnsemblMetazoa"/>
        </authorList>
    </citation>
    <scope>IDENTIFICATION</scope>
    <source>
        <strain evidence="1">PS312</strain>
    </source>
</reference>
<dbReference type="EnsemblMetazoa" id="PPA41688.1">
    <property type="protein sequence ID" value="PPA41688.1"/>
    <property type="gene ID" value="WBGene00280057"/>
</dbReference>
<dbReference type="InterPro" id="IPR019428">
    <property type="entry name" value="7TM_GPCR_serpentine_rcpt_Str"/>
</dbReference>
<accession>A0A8R1UY39</accession>
<dbReference type="Pfam" id="PF10326">
    <property type="entry name" value="7TM_GPCR_Str"/>
    <property type="match status" value="1"/>
</dbReference>
<reference evidence="2" key="1">
    <citation type="journal article" date="2008" name="Nat. Genet.">
        <title>The Pristionchus pacificus genome provides a unique perspective on nematode lifestyle and parasitism.</title>
        <authorList>
            <person name="Dieterich C."/>
            <person name="Clifton S.W."/>
            <person name="Schuster L.N."/>
            <person name="Chinwalla A."/>
            <person name="Delehaunty K."/>
            <person name="Dinkelacker I."/>
            <person name="Fulton L."/>
            <person name="Fulton R."/>
            <person name="Godfrey J."/>
            <person name="Minx P."/>
            <person name="Mitreva M."/>
            <person name="Roeseler W."/>
            <person name="Tian H."/>
            <person name="Witte H."/>
            <person name="Yang S.P."/>
            <person name="Wilson R.K."/>
            <person name="Sommer R.J."/>
        </authorList>
    </citation>
    <scope>NUCLEOTIDE SEQUENCE [LARGE SCALE GENOMIC DNA]</scope>
    <source>
        <strain evidence="2">PS312</strain>
    </source>
</reference>
<evidence type="ECO:0000313" key="1">
    <source>
        <dbReference type="EnsemblMetazoa" id="PPA41688.1"/>
    </source>
</evidence>
<dbReference type="AlphaFoldDB" id="A0A2A6CN73"/>
<name>A0A2A6CN73_PRIPA</name>
<dbReference type="Proteomes" id="UP000005239">
    <property type="component" value="Unassembled WGS sequence"/>
</dbReference>
<dbReference type="PANTHER" id="PTHR22943:SF248">
    <property type="entry name" value="SEVEN TM RECEPTOR"/>
    <property type="match status" value="1"/>
</dbReference>
<keyword evidence="2" id="KW-1185">Reference proteome</keyword>
<dbReference type="PANTHER" id="PTHR22943">
    <property type="entry name" value="7-TRANSMEMBRANE DOMAIN RECEPTOR C.ELEGANS"/>
    <property type="match status" value="1"/>
</dbReference>
<sequence>PAKLIRFTNPAFIGLLAMYPLGQAIGWSWLAFQNATDASYYVQDFYFSHYNETITGWRENDEFNARAFLIIFAAVLVMAVNFSIATFLASQTIVHLRQANAFTSNNKAKQMAILQALFAQASVPVLFVYIPFGCAIISPFLGLDFVYPIANATMTMTSFFPVMWC</sequence>
<organism evidence="1 2">
    <name type="scientific">Pristionchus pacificus</name>
    <name type="common">Parasitic nematode worm</name>
    <dbReference type="NCBI Taxonomy" id="54126"/>
    <lineage>
        <taxon>Eukaryota</taxon>
        <taxon>Metazoa</taxon>
        <taxon>Ecdysozoa</taxon>
        <taxon>Nematoda</taxon>
        <taxon>Chromadorea</taxon>
        <taxon>Rhabditida</taxon>
        <taxon>Rhabditina</taxon>
        <taxon>Diplogasteromorpha</taxon>
        <taxon>Diplogasteroidea</taxon>
        <taxon>Neodiplogasteridae</taxon>
        <taxon>Pristionchus</taxon>
    </lineage>
</organism>
<protein>
    <submittedName>
        <fullName evidence="1">G protein-coupled receptor</fullName>
    </submittedName>
</protein>
<gene>
    <name evidence="1" type="primary">WBGene00280057</name>
</gene>
<evidence type="ECO:0000313" key="2">
    <source>
        <dbReference type="Proteomes" id="UP000005239"/>
    </source>
</evidence>
<accession>A0A2A6CN73</accession>
<proteinExistence type="predicted"/>